<dbReference type="Gene3D" id="3.40.50.1010">
    <property type="entry name" value="5'-nuclease"/>
    <property type="match status" value="1"/>
</dbReference>
<dbReference type="Pfam" id="PF01850">
    <property type="entry name" value="PIN"/>
    <property type="match status" value="1"/>
</dbReference>
<dbReference type="EMBL" id="PFMR01000241">
    <property type="protein sequence ID" value="PIZ15697.1"/>
    <property type="molecule type" value="Genomic_DNA"/>
</dbReference>
<dbReference type="CDD" id="cd18686">
    <property type="entry name" value="PIN_VapC-like"/>
    <property type="match status" value="1"/>
</dbReference>
<feature type="domain" description="PIN" evidence="1">
    <location>
        <begin position="2"/>
        <end position="115"/>
    </location>
</feature>
<dbReference type="InterPro" id="IPR002716">
    <property type="entry name" value="PIN_dom"/>
</dbReference>
<gene>
    <name evidence="2" type="ORF">COY52_09080</name>
</gene>
<sequence length="122" mass="13476">MIIVDSFGWIEYLSNGPLAGKYEKYLSDLSGVVTPSIVVYEVYKKVKKTKGEETALIVAGQLMKTRTIALDNEIALSAAELSLRHSLPLADAVVYATGIKEKCQVVTSDPHFRDLENVIFIK</sequence>
<evidence type="ECO:0000313" key="3">
    <source>
        <dbReference type="Proteomes" id="UP000229307"/>
    </source>
</evidence>
<evidence type="ECO:0000259" key="1">
    <source>
        <dbReference type="Pfam" id="PF01850"/>
    </source>
</evidence>
<proteinExistence type="predicted"/>
<accession>A0A2M7S861</accession>
<evidence type="ECO:0000313" key="2">
    <source>
        <dbReference type="EMBL" id="PIZ15697.1"/>
    </source>
</evidence>
<organism evidence="2 3">
    <name type="scientific">Candidatus Desantisbacteria bacterium CG_4_10_14_0_8_um_filter_48_22</name>
    <dbReference type="NCBI Taxonomy" id="1974543"/>
    <lineage>
        <taxon>Bacteria</taxon>
        <taxon>Candidatus Desantisiibacteriota</taxon>
    </lineage>
</organism>
<dbReference type="SUPFAM" id="SSF88723">
    <property type="entry name" value="PIN domain-like"/>
    <property type="match status" value="1"/>
</dbReference>
<dbReference type="Proteomes" id="UP000229307">
    <property type="component" value="Unassembled WGS sequence"/>
</dbReference>
<protein>
    <submittedName>
        <fullName evidence="2">VapC toxin family PIN domain ribonuclease</fullName>
    </submittedName>
</protein>
<reference evidence="3" key="1">
    <citation type="submission" date="2017-09" db="EMBL/GenBank/DDBJ databases">
        <title>Depth-based differentiation of microbial function through sediment-hosted aquifers and enrichment of novel symbionts in the deep terrestrial subsurface.</title>
        <authorList>
            <person name="Probst A.J."/>
            <person name="Ladd B."/>
            <person name="Jarett J.K."/>
            <person name="Geller-Mcgrath D.E."/>
            <person name="Sieber C.M.K."/>
            <person name="Emerson J.B."/>
            <person name="Anantharaman K."/>
            <person name="Thomas B.C."/>
            <person name="Malmstrom R."/>
            <person name="Stieglmeier M."/>
            <person name="Klingl A."/>
            <person name="Woyke T."/>
            <person name="Ryan C.M."/>
            <person name="Banfield J.F."/>
        </authorList>
    </citation>
    <scope>NUCLEOTIDE SEQUENCE [LARGE SCALE GENOMIC DNA]</scope>
</reference>
<comment type="caution">
    <text evidence="2">The sequence shown here is derived from an EMBL/GenBank/DDBJ whole genome shotgun (WGS) entry which is preliminary data.</text>
</comment>
<dbReference type="InterPro" id="IPR029060">
    <property type="entry name" value="PIN-like_dom_sf"/>
</dbReference>
<dbReference type="AlphaFoldDB" id="A0A2M7S861"/>
<name>A0A2M7S861_9BACT</name>